<reference evidence="1" key="1">
    <citation type="submission" date="2022-07" db="EMBL/GenBank/DDBJ databases">
        <title>Phylogenomic reconstructions and comparative analyses of Kickxellomycotina fungi.</title>
        <authorList>
            <person name="Reynolds N.K."/>
            <person name="Stajich J.E."/>
            <person name="Barry K."/>
            <person name="Grigoriev I.V."/>
            <person name="Crous P."/>
            <person name="Smith M.E."/>
        </authorList>
    </citation>
    <scope>NUCLEOTIDE SEQUENCE</scope>
    <source>
        <strain evidence="1">BCRC 34780</strain>
    </source>
</reference>
<protein>
    <submittedName>
        <fullName evidence="1">Uncharacterized protein</fullName>
    </submittedName>
</protein>
<proteinExistence type="predicted"/>
<comment type="caution">
    <text evidence="1">The sequence shown here is derived from an EMBL/GenBank/DDBJ whole genome shotgun (WGS) entry which is preliminary data.</text>
</comment>
<dbReference type="EMBL" id="JANBUN010000366">
    <property type="protein sequence ID" value="KAJ2804343.1"/>
    <property type="molecule type" value="Genomic_DNA"/>
</dbReference>
<feature type="non-terminal residue" evidence="1">
    <location>
        <position position="1"/>
    </location>
</feature>
<name>A0ACC1LAU6_9FUNG</name>
<evidence type="ECO:0000313" key="2">
    <source>
        <dbReference type="Proteomes" id="UP001140087"/>
    </source>
</evidence>
<gene>
    <name evidence="1" type="ORF">H4R21_001685</name>
</gene>
<keyword evidence="2" id="KW-1185">Reference proteome</keyword>
<sequence>EQKKAFDGMCAVPGSVGAVMIREDGTVARASGRLAKSCDPVALSHLVKDAGQLMAMIRPDAGPLTRVTVSRENEGTIAATAHQGYVFAVKLDGR</sequence>
<organism evidence="1 2">
    <name type="scientific">Coemansia helicoidea</name>
    <dbReference type="NCBI Taxonomy" id="1286919"/>
    <lineage>
        <taxon>Eukaryota</taxon>
        <taxon>Fungi</taxon>
        <taxon>Fungi incertae sedis</taxon>
        <taxon>Zoopagomycota</taxon>
        <taxon>Kickxellomycotina</taxon>
        <taxon>Kickxellomycetes</taxon>
        <taxon>Kickxellales</taxon>
        <taxon>Kickxellaceae</taxon>
        <taxon>Coemansia</taxon>
    </lineage>
</organism>
<accession>A0ACC1LAU6</accession>
<dbReference type="Proteomes" id="UP001140087">
    <property type="component" value="Unassembled WGS sequence"/>
</dbReference>
<evidence type="ECO:0000313" key="1">
    <source>
        <dbReference type="EMBL" id="KAJ2804343.1"/>
    </source>
</evidence>